<evidence type="ECO:0000256" key="3">
    <source>
        <dbReference type="ARBA" id="ARBA00022643"/>
    </source>
</evidence>
<dbReference type="Proteomes" id="UP000092462">
    <property type="component" value="Unassembled WGS sequence"/>
</dbReference>
<keyword evidence="7 14" id="KW-0560">Oxidoreductase</keyword>
<dbReference type="Gene3D" id="3.20.20.70">
    <property type="entry name" value="Aldolase class I"/>
    <property type="match status" value="1"/>
</dbReference>
<dbReference type="VEuPathDB" id="VectorBase:PPAPM1_012494"/>
<keyword evidence="6" id="KW-0521">NADP</keyword>
<dbReference type="EMBL" id="AJVK01007137">
    <property type="status" value="NOT_ANNOTATED_CDS"/>
    <property type="molecule type" value="Genomic_DNA"/>
</dbReference>
<evidence type="ECO:0000256" key="5">
    <source>
        <dbReference type="ARBA" id="ARBA00022694"/>
    </source>
</evidence>
<evidence type="ECO:0000256" key="1">
    <source>
        <dbReference type="ARBA" id="ARBA00001917"/>
    </source>
</evidence>
<keyword evidence="14" id="KW-0862">Zinc</keyword>
<dbReference type="InterPro" id="IPR018517">
    <property type="entry name" value="tRNA_hU_synthase_CS"/>
</dbReference>
<comment type="catalytic activity">
    <reaction evidence="10">
        <text>5,6-dihydrouridine(47) in tRNA + NAD(+) = uridine(47) in tRNA + NADH + H(+)</text>
        <dbReference type="Rhea" id="RHEA:53364"/>
        <dbReference type="Rhea" id="RHEA-COMP:13539"/>
        <dbReference type="Rhea" id="RHEA-COMP:13540"/>
        <dbReference type="ChEBI" id="CHEBI:15378"/>
        <dbReference type="ChEBI" id="CHEBI:57540"/>
        <dbReference type="ChEBI" id="CHEBI:57945"/>
        <dbReference type="ChEBI" id="CHEBI:65315"/>
        <dbReference type="ChEBI" id="CHEBI:74443"/>
        <dbReference type="EC" id="1.3.1.89"/>
    </reaction>
    <physiologicalReaction direction="right-to-left" evidence="10">
        <dbReference type="Rhea" id="RHEA:53366"/>
    </physiologicalReaction>
</comment>
<evidence type="ECO:0000256" key="7">
    <source>
        <dbReference type="ARBA" id="ARBA00023002"/>
    </source>
</evidence>
<protein>
    <recommendedName>
        <fullName evidence="14">tRNA-dihydrouridine(47) synthase [NAD(P)(+)]</fullName>
        <ecNumber evidence="14">1.3.1.-</ecNumber>
    </recommendedName>
    <alternativeName>
        <fullName evidence="14">tRNA-dihydrouridine synthase 3</fullName>
    </alternativeName>
</protein>
<evidence type="ECO:0000313" key="15">
    <source>
        <dbReference type="EnsemblMetazoa" id="PPAI009681-PA"/>
    </source>
</evidence>
<dbReference type="GO" id="GO:0006397">
    <property type="term" value="P:mRNA processing"/>
    <property type="evidence" value="ECO:0007669"/>
    <property type="project" value="UniProtKB-KW"/>
</dbReference>
<dbReference type="AlphaFoldDB" id="A0A1B0DMT9"/>
<proteinExistence type="inferred from homology"/>
<dbReference type="PANTHER" id="PTHR45846">
    <property type="entry name" value="TRNA-DIHYDROURIDINE(47) SYNTHASE [NAD(P)(+)]-LIKE"/>
    <property type="match status" value="1"/>
</dbReference>
<keyword evidence="14" id="KW-0863">Zinc-finger</keyword>
<dbReference type="Pfam" id="PF01207">
    <property type="entry name" value="Dus"/>
    <property type="match status" value="2"/>
</dbReference>
<dbReference type="EMBL" id="AJVK01007135">
    <property type="status" value="NOT_ANNOTATED_CDS"/>
    <property type="molecule type" value="Genomic_DNA"/>
</dbReference>
<sequence>MDPGVCYIKPEYLIEVLRNTEVKLGEFTEQHDLEKKADKKKDKKRGQNKNRPAPYKVKRESQLCSSLVNGDPTSSCSYPNCVYLHDMKKYLEEKPKDIGESCYIYSQTGHCQYGLTCRYAESHLDEEKRNLGVKDGIRKPFTFVDTELLTLLRKRQYNLDRSRSIVAEVEKRKNEGYTPDTDLIPEKPCEKRRIDFRDKLFLSPLTTVGNLPFRRICKEYGADVTCGEMACVVPLLQGAKQEWALTKRHPSEDIFGVQICGNKANLVAGATQILMEKANVDFVDLNLGCPIDLIYRQGAGSALIRRQNVLEGIVKSCSAVLGDKPFTVKTRTGVYADKSVAHELVPKFEAWGASLVTYIEECAKQAKEIPVIGNGDILNFEDYLEAREIAPHISGTMIGRGALIKPWIFKEIKEQRHWDPSASERFDMMKKFVNYGLEHWGSDTKGVETTRRFLLEWQSFLYRYVPYGLLEHPPQKINARPNTYRGRDDLETLMASNNCADWIVLSERLLGPVPEGFHFLPKHKANSY</sequence>
<dbReference type="GO" id="GO:0003723">
    <property type="term" value="F:RNA binding"/>
    <property type="evidence" value="ECO:0007669"/>
    <property type="project" value="TreeGrafter"/>
</dbReference>
<dbReference type="PROSITE" id="PS50103">
    <property type="entry name" value="ZF_C3H1"/>
    <property type="match status" value="1"/>
</dbReference>
<dbReference type="Pfam" id="PF25585">
    <property type="entry name" value="zf-CCCH_DUS3L"/>
    <property type="match status" value="1"/>
</dbReference>
<evidence type="ECO:0000256" key="12">
    <source>
        <dbReference type="ARBA" id="ARBA00049447"/>
    </source>
</evidence>
<dbReference type="EMBL" id="AJVK01007136">
    <property type="status" value="NOT_ANNOTATED_CDS"/>
    <property type="molecule type" value="Genomic_DNA"/>
</dbReference>
<evidence type="ECO:0000256" key="10">
    <source>
        <dbReference type="ARBA" id="ARBA00048266"/>
    </source>
</evidence>
<dbReference type="GO" id="GO:0102265">
    <property type="term" value="F:tRNA-dihydrouridine47 synthase activity"/>
    <property type="evidence" value="ECO:0007669"/>
    <property type="project" value="UniProtKB-EC"/>
</dbReference>
<accession>A0A1B0DMT9</accession>
<evidence type="ECO:0000256" key="2">
    <source>
        <dbReference type="ARBA" id="ARBA00022630"/>
    </source>
</evidence>
<keyword evidence="16" id="KW-1185">Reference proteome</keyword>
<dbReference type="EMBL" id="AJVK01007138">
    <property type="status" value="NOT_ANNOTATED_CDS"/>
    <property type="molecule type" value="Genomic_DNA"/>
</dbReference>
<evidence type="ECO:0000256" key="14">
    <source>
        <dbReference type="RuleBase" id="RU291113"/>
    </source>
</evidence>
<dbReference type="InterPro" id="IPR035587">
    <property type="entry name" value="DUS-like_FMN-bd"/>
</dbReference>
<dbReference type="GO" id="GO:0050660">
    <property type="term" value="F:flavin adenine dinucleotide binding"/>
    <property type="evidence" value="ECO:0007669"/>
    <property type="project" value="UniProtKB-UniRule"/>
</dbReference>
<dbReference type="EnsemblMetazoa" id="PPAI009681-RA">
    <property type="protein sequence ID" value="PPAI009681-PA"/>
    <property type="gene ID" value="PPAI009681"/>
</dbReference>
<dbReference type="GO" id="GO:0008270">
    <property type="term" value="F:zinc ion binding"/>
    <property type="evidence" value="ECO:0007669"/>
    <property type="project" value="UniProtKB-KW"/>
</dbReference>
<dbReference type="PROSITE" id="PS01136">
    <property type="entry name" value="UPF0034"/>
    <property type="match status" value="1"/>
</dbReference>
<reference evidence="15" key="1">
    <citation type="submission" date="2022-08" db="UniProtKB">
        <authorList>
            <consortium name="EnsemblMetazoa"/>
        </authorList>
    </citation>
    <scope>IDENTIFICATION</scope>
    <source>
        <strain evidence="15">Israel</strain>
    </source>
</reference>
<dbReference type="EC" id="1.3.1.-" evidence="14"/>
<evidence type="ECO:0000256" key="4">
    <source>
        <dbReference type="ARBA" id="ARBA00022664"/>
    </source>
</evidence>
<evidence type="ECO:0000256" key="13">
    <source>
        <dbReference type="ARBA" id="ARBA00049513"/>
    </source>
</evidence>
<name>A0A1B0DMT9_PHLPP</name>
<dbReference type="CDD" id="cd02801">
    <property type="entry name" value="DUS_like_FMN"/>
    <property type="match status" value="1"/>
</dbReference>
<keyword evidence="5 14" id="KW-0819">tRNA processing</keyword>
<comment type="function">
    <text evidence="9">Catalyzes the synthesis of dihydrouridine, a modified base, in various RNAs, such as tRNAs, mRNAs and some long non-coding RNAs (lncRNAs). Mainly modifies the uridine in position 47 (U47) in the D-loop of most cytoplasmic tRNAs. Also able to mediate the formation of dihydrouridine in some mRNAs, thereby regulating their translation.</text>
</comment>
<comment type="cofactor">
    <cofactor evidence="1 14">
        <name>FMN</name>
        <dbReference type="ChEBI" id="CHEBI:58210"/>
    </cofactor>
</comment>
<evidence type="ECO:0000256" key="11">
    <source>
        <dbReference type="ARBA" id="ARBA00048342"/>
    </source>
</evidence>
<dbReference type="PANTHER" id="PTHR45846:SF1">
    <property type="entry name" value="TRNA-DIHYDROURIDINE(47) SYNTHASE [NAD(P)(+)]-LIKE"/>
    <property type="match status" value="1"/>
</dbReference>
<dbReference type="InterPro" id="IPR013785">
    <property type="entry name" value="Aldolase_TIM"/>
</dbReference>
<comment type="catalytic activity">
    <reaction evidence="13">
        <text>5,6-dihydrouridine(47) in tRNA + NADP(+) = uridine(47) in tRNA + NADPH + H(+)</text>
        <dbReference type="Rhea" id="RHEA:53360"/>
        <dbReference type="Rhea" id="RHEA-COMP:13539"/>
        <dbReference type="Rhea" id="RHEA-COMP:13540"/>
        <dbReference type="ChEBI" id="CHEBI:15378"/>
        <dbReference type="ChEBI" id="CHEBI:57783"/>
        <dbReference type="ChEBI" id="CHEBI:58349"/>
        <dbReference type="ChEBI" id="CHEBI:65315"/>
        <dbReference type="ChEBI" id="CHEBI:74443"/>
        <dbReference type="EC" id="1.3.1.89"/>
    </reaction>
    <physiologicalReaction direction="right-to-left" evidence="13">
        <dbReference type="Rhea" id="RHEA:53362"/>
    </physiologicalReaction>
</comment>
<evidence type="ECO:0000256" key="8">
    <source>
        <dbReference type="ARBA" id="ARBA00023027"/>
    </source>
</evidence>
<evidence type="ECO:0000313" key="16">
    <source>
        <dbReference type="Proteomes" id="UP000092462"/>
    </source>
</evidence>
<comment type="similarity">
    <text evidence="14">Belongs to the dus family. Dus3 subfamily.</text>
</comment>
<keyword evidence="2 14" id="KW-0285">Flavoprotein</keyword>
<comment type="catalytic activity">
    <reaction evidence="11">
        <text>a 5,6-dihydrouridine in mRNA + NAD(+) = a uridine in mRNA + NADH + H(+)</text>
        <dbReference type="Rhea" id="RHEA:69851"/>
        <dbReference type="Rhea" id="RHEA-COMP:14658"/>
        <dbReference type="Rhea" id="RHEA-COMP:17789"/>
        <dbReference type="ChEBI" id="CHEBI:15378"/>
        <dbReference type="ChEBI" id="CHEBI:57540"/>
        <dbReference type="ChEBI" id="CHEBI:57945"/>
        <dbReference type="ChEBI" id="CHEBI:65315"/>
        <dbReference type="ChEBI" id="CHEBI:74443"/>
    </reaction>
    <physiologicalReaction direction="right-to-left" evidence="11">
        <dbReference type="Rhea" id="RHEA:69853"/>
    </physiologicalReaction>
</comment>
<keyword evidence="4" id="KW-0507">mRNA processing</keyword>
<evidence type="ECO:0000256" key="6">
    <source>
        <dbReference type="ARBA" id="ARBA00022857"/>
    </source>
</evidence>
<keyword evidence="14" id="KW-0479">Metal-binding</keyword>
<dbReference type="VEuPathDB" id="VectorBase:PPAI009681"/>
<comment type="catalytic activity">
    <reaction evidence="12">
        <text>a 5,6-dihydrouridine in mRNA + NADP(+) = a uridine in mRNA + NADPH + H(+)</text>
        <dbReference type="Rhea" id="RHEA:69855"/>
        <dbReference type="Rhea" id="RHEA-COMP:14658"/>
        <dbReference type="Rhea" id="RHEA-COMP:17789"/>
        <dbReference type="ChEBI" id="CHEBI:15378"/>
        <dbReference type="ChEBI" id="CHEBI:57783"/>
        <dbReference type="ChEBI" id="CHEBI:58349"/>
        <dbReference type="ChEBI" id="CHEBI:65315"/>
        <dbReference type="ChEBI" id="CHEBI:74443"/>
    </reaction>
    <physiologicalReaction direction="right-to-left" evidence="12">
        <dbReference type="Rhea" id="RHEA:69857"/>
    </physiologicalReaction>
</comment>
<keyword evidence="8" id="KW-0520">NAD</keyword>
<keyword evidence="3 14" id="KW-0288">FMN</keyword>
<dbReference type="InterPro" id="IPR000571">
    <property type="entry name" value="Znf_CCCH"/>
</dbReference>
<organism evidence="15 16">
    <name type="scientific">Phlebotomus papatasi</name>
    <name type="common">Sandfly</name>
    <dbReference type="NCBI Taxonomy" id="29031"/>
    <lineage>
        <taxon>Eukaryota</taxon>
        <taxon>Metazoa</taxon>
        <taxon>Ecdysozoa</taxon>
        <taxon>Arthropoda</taxon>
        <taxon>Hexapoda</taxon>
        <taxon>Insecta</taxon>
        <taxon>Pterygota</taxon>
        <taxon>Neoptera</taxon>
        <taxon>Endopterygota</taxon>
        <taxon>Diptera</taxon>
        <taxon>Nematocera</taxon>
        <taxon>Psychodoidea</taxon>
        <taxon>Psychodidae</taxon>
        <taxon>Phlebotomus</taxon>
        <taxon>Phlebotomus</taxon>
    </lineage>
</organism>
<dbReference type="SUPFAM" id="SSF51395">
    <property type="entry name" value="FMN-linked oxidoreductases"/>
    <property type="match status" value="1"/>
</dbReference>
<evidence type="ECO:0000256" key="9">
    <source>
        <dbReference type="ARBA" id="ARBA00045365"/>
    </source>
</evidence>